<organism evidence="1 2">
    <name type="scientific">Brucella lupini</name>
    <dbReference type="NCBI Taxonomy" id="255457"/>
    <lineage>
        <taxon>Bacteria</taxon>
        <taxon>Pseudomonadati</taxon>
        <taxon>Pseudomonadota</taxon>
        <taxon>Alphaproteobacteria</taxon>
        <taxon>Hyphomicrobiales</taxon>
        <taxon>Brucellaceae</taxon>
        <taxon>Brucella/Ochrobactrum group</taxon>
        <taxon>Brucella</taxon>
    </lineage>
</organism>
<sequence>MNCKAAIADKNNLATWQPTTYLQQALPCPIGQHLVPSEHLLAISF</sequence>
<name>A0A256GCR0_9HYPH</name>
<evidence type="ECO:0000313" key="2">
    <source>
        <dbReference type="Proteomes" id="UP000216363"/>
    </source>
</evidence>
<dbReference type="AlphaFoldDB" id="A0A256GCR0"/>
<reference evidence="1 2" key="1">
    <citation type="submission" date="2017-07" db="EMBL/GenBank/DDBJ databases">
        <title>Draft genome of Ochrobactrum lupini type strain LUP21.</title>
        <authorList>
            <person name="Krzyzanowska D.M."/>
            <person name="Jafra S."/>
        </authorList>
    </citation>
    <scope>NUCLEOTIDE SEQUENCE [LARGE SCALE GENOMIC DNA]</scope>
    <source>
        <strain evidence="1 2">LUP21</strain>
    </source>
</reference>
<evidence type="ECO:0000313" key="1">
    <source>
        <dbReference type="EMBL" id="OYR24912.1"/>
    </source>
</evidence>
<gene>
    <name evidence="1" type="ORF">CES86_4512</name>
</gene>
<dbReference type="Proteomes" id="UP000216363">
    <property type="component" value="Unassembled WGS sequence"/>
</dbReference>
<proteinExistence type="predicted"/>
<comment type="caution">
    <text evidence="1">The sequence shown here is derived from an EMBL/GenBank/DDBJ whole genome shotgun (WGS) entry which is preliminary data.</text>
</comment>
<dbReference type="EMBL" id="NNRN01000061">
    <property type="protein sequence ID" value="OYR24912.1"/>
    <property type="molecule type" value="Genomic_DNA"/>
</dbReference>
<accession>A0A256GCR0</accession>
<protein>
    <submittedName>
        <fullName evidence="1">Uncharacterized protein</fullName>
    </submittedName>
</protein>